<keyword evidence="2" id="KW-1133">Transmembrane helix</keyword>
<feature type="transmembrane region" description="Helical" evidence="2">
    <location>
        <begin position="67"/>
        <end position="89"/>
    </location>
</feature>
<dbReference type="Pfam" id="PF03334">
    <property type="entry name" value="PhaG_MnhG_YufB"/>
    <property type="match status" value="1"/>
</dbReference>
<proteinExistence type="inferred from homology"/>
<comment type="caution">
    <text evidence="3">The sequence shown here is derived from an EMBL/GenBank/DDBJ whole genome shotgun (WGS) entry which is preliminary data.</text>
</comment>
<feature type="transmembrane region" description="Helical" evidence="2">
    <location>
        <begin position="12"/>
        <end position="30"/>
    </location>
</feature>
<dbReference type="NCBIfam" id="TIGR01300">
    <property type="entry name" value="CPA3_mnhG_phaG"/>
    <property type="match status" value="1"/>
</dbReference>
<comment type="similarity">
    <text evidence="1">Belongs to the CPA3 antiporters (TC 2.A.63) subunit G family.</text>
</comment>
<protein>
    <submittedName>
        <fullName evidence="3">Monovalent cation/H(+) antiporter subunit G</fullName>
    </submittedName>
</protein>
<gene>
    <name evidence="3" type="ORF">G1H11_06935</name>
</gene>
<evidence type="ECO:0000256" key="2">
    <source>
        <dbReference type="SAM" id="Phobius"/>
    </source>
</evidence>
<dbReference type="EMBL" id="JAAGOB010000003">
    <property type="protein sequence ID" value="NED95046.1"/>
    <property type="molecule type" value="Genomic_DNA"/>
</dbReference>
<evidence type="ECO:0000313" key="3">
    <source>
        <dbReference type="EMBL" id="NED95046.1"/>
    </source>
</evidence>
<sequence>MTWTGAADAVSAVLLLAGTALSLVAAIGALRFPDVLTRMHAATKPQTLGMLLILLALAFRLREPSVIGMLLAVALFQLLTAPVAAHMVARSAYRRRYFSDEAIAVDELAGTDGERP</sequence>
<dbReference type="PANTHER" id="PTHR34703">
    <property type="entry name" value="ANTIPORTER SUBUNIT MNHG2-RELATED"/>
    <property type="match status" value="1"/>
</dbReference>
<organism evidence="3 4">
    <name type="scientific">Phytoactinopolyspora alkaliphila</name>
    <dbReference type="NCBI Taxonomy" id="1783498"/>
    <lineage>
        <taxon>Bacteria</taxon>
        <taxon>Bacillati</taxon>
        <taxon>Actinomycetota</taxon>
        <taxon>Actinomycetes</taxon>
        <taxon>Jiangellales</taxon>
        <taxon>Jiangellaceae</taxon>
        <taxon>Phytoactinopolyspora</taxon>
    </lineage>
</organism>
<dbReference type="RefSeq" id="WP_163817414.1">
    <property type="nucleotide sequence ID" value="NZ_JAAGOB010000003.1"/>
</dbReference>
<accession>A0A6N9YJ56</accession>
<name>A0A6N9YJ56_9ACTN</name>
<keyword evidence="4" id="KW-1185">Reference proteome</keyword>
<dbReference type="PANTHER" id="PTHR34703:SF1">
    <property type="entry name" value="ANTIPORTER SUBUNIT MNHG2-RELATED"/>
    <property type="match status" value="1"/>
</dbReference>
<dbReference type="Proteomes" id="UP000469185">
    <property type="component" value="Unassembled WGS sequence"/>
</dbReference>
<keyword evidence="2" id="KW-0812">Transmembrane</keyword>
<dbReference type="NCBIfam" id="NF009314">
    <property type="entry name" value="PRK12674.1-2"/>
    <property type="match status" value="1"/>
</dbReference>
<dbReference type="GO" id="GO:0015385">
    <property type="term" value="F:sodium:proton antiporter activity"/>
    <property type="evidence" value="ECO:0007669"/>
    <property type="project" value="TreeGrafter"/>
</dbReference>
<feature type="transmembrane region" description="Helical" evidence="2">
    <location>
        <begin position="42"/>
        <end position="61"/>
    </location>
</feature>
<evidence type="ECO:0000256" key="1">
    <source>
        <dbReference type="ARBA" id="ARBA00008404"/>
    </source>
</evidence>
<keyword evidence="2" id="KW-0472">Membrane</keyword>
<evidence type="ECO:0000313" key="4">
    <source>
        <dbReference type="Proteomes" id="UP000469185"/>
    </source>
</evidence>
<dbReference type="InterPro" id="IPR005133">
    <property type="entry name" value="PhaG_MnhG_YufB"/>
</dbReference>
<dbReference type="AlphaFoldDB" id="A0A6N9YJ56"/>
<reference evidence="3 4" key="1">
    <citation type="submission" date="2020-02" db="EMBL/GenBank/DDBJ databases">
        <authorList>
            <person name="Li X.-J."/>
            <person name="Feng X.-M."/>
        </authorList>
    </citation>
    <scope>NUCLEOTIDE SEQUENCE [LARGE SCALE GENOMIC DNA]</scope>
    <source>
        <strain evidence="3 4">CGMCC 4.7225</strain>
    </source>
</reference>